<dbReference type="EMBL" id="CP003349">
    <property type="protein sequence ID" value="AFD05649.1"/>
    <property type="molecule type" value="Genomic_DNA"/>
</dbReference>
<dbReference type="PROSITE" id="PS51257">
    <property type="entry name" value="PROKAR_LIPOPROTEIN"/>
    <property type="match status" value="1"/>
</dbReference>
<dbReference type="GO" id="GO:0016020">
    <property type="term" value="C:membrane"/>
    <property type="evidence" value="ECO:0007669"/>
    <property type="project" value="InterPro"/>
</dbReference>
<dbReference type="KEGG" id="scn:Solca_0518"/>
<dbReference type="InterPro" id="IPR000883">
    <property type="entry name" value="Cyt_C_Oxase_1"/>
</dbReference>
<feature type="transmembrane region" description="Helical" evidence="1">
    <location>
        <begin position="114"/>
        <end position="134"/>
    </location>
</feature>
<dbReference type="OrthoDB" id="9767153at2"/>
<dbReference type="eggNOG" id="COG3278">
    <property type="taxonomic scope" value="Bacteria"/>
</dbReference>
<feature type="transmembrane region" description="Helical" evidence="1">
    <location>
        <begin position="407"/>
        <end position="428"/>
    </location>
</feature>
<feature type="transmembrane region" description="Helical" evidence="1">
    <location>
        <begin position="249"/>
        <end position="266"/>
    </location>
</feature>
<protein>
    <submittedName>
        <fullName evidence="2">Cbb3-type cytochrome oxidase, subunit 1</fullName>
    </submittedName>
</protein>
<dbReference type="Pfam" id="PF00115">
    <property type="entry name" value="COX1"/>
    <property type="match status" value="1"/>
</dbReference>
<dbReference type="Proteomes" id="UP000007590">
    <property type="component" value="Chromosome"/>
</dbReference>
<dbReference type="GO" id="GO:0004129">
    <property type="term" value="F:cytochrome-c oxidase activity"/>
    <property type="evidence" value="ECO:0007669"/>
    <property type="project" value="InterPro"/>
</dbReference>
<feature type="transmembrane region" description="Helical" evidence="1">
    <location>
        <begin position="287"/>
        <end position="310"/>
    </location>
</feature>
<evidence type="ECO:0000256" key="1">
    <source>
        <dbReference type="SAM" id="Phobius"/>
    </source>
</evidence>
<dbReference type="Gene3D" id="1.20.210.10">
    <property type="entry name" value="Cytochrome c oxidase-like, subunit I domain"/>
    <property type="match status" value="1"/>
</dbReference>
<feature type="transmembrane region" description="Helical" evidence="1">
    <location>
        <begin position="365"/>
        <end position="387"/>
    </location>
</feature>
<evidence type="ECO:0000313" key="2">
    <source>
        <dbReference type="EMBL" id="AFD05649.1"/>
    </source>
</evidence>
<keyword evidence="1" id="KW-0812">Transmembrane</keyword>
<dbReference type="InterPro" id="IPR036927">
    <property type="entry name" value="Cyt_c_oxase-like_su1_sf"/>
</dbReference>
<evidence type="ECO:0000313" key="3">
    <source>
        <dbReference type="Proteomes" id="UP000007590"/>
    </source>
</evidence>
<keyword evidence="1" id="KW-1133">Transmembrane helix</keyword>
<keyword evidence="1" id="KW-0472">Membrane</keyword>
<gene>
    <name evidence="2" type="ordered locus">Solca_0518</name>
</gene>
<dbReference type="HOGENOM" id="CLU_608198_0_0_10"/>
<feature type="transmembrane region" description="Helical" evidence="1">
    <location>
        <begin position="82"/>
        <end position="102"/>
    </location>
</feature>
<feature type="transmembrane region" description="Helical" evidence="1">
    <location>
        <begin position="52"/>
        <end position="70"/>
    </location>
</feature>
<feature type="transmembrane region" description="Helical" evidence="1">
    <location>
        <begin position="191"/>
        <end position="208"/>
    </location>
</feature>
<dbReference type="STRING" id="929556.Solca_0518"/>
<dbReference type="AlphaFoldDB" id="H8KXX3"/>
<keyword evidence="3" id="KW-1185">Reference proteome</keyword>
<dbReference type="GO" id="GO:0020037">
    <property type="term" value="F:heme binding"/>
    <property type="evidence" value="ECO:0007669"/>
    <property type="project" value="InterPro"/>
</dbReference>
<organism evidence="2 3">
    <name type="scientific">Solitalea canadensis (strain ATCC 29591 / DSM 3403 / JCM 21819 / LMG 8368 / NBRC 15130 / NCIMB 12057 / USAM 9D)</name>
    <name type="common">Flexibacter canadensis</name>
    <dbReference type="NCBI Taxonomy" id="929556"/>
    <lineage>
        <taxon>Bacteria</taxon>
        <taxon>Pseudomonadati</taxon>
        <taxon>Bacteroidota</taxon>
        <taxon>Sphingobacteriia</taxon>
        <taxon>Sphingobacteriales</taxon>
        <taxon>Sphingobacteriaceae</taxon>
        <taxon>Solitalea</taxon>
    </lineage>
</organism>
<feature type="transmembrane region" description="Helical" evidence="1">
    <location>
        <begin position="12"/>
        <end position="32"/>
    </location>
</feature>
<feature type="transmembrane region" description="Helical" evidence="1">
    <location>
        <begin position="220"/>
        <end position="237"/>
    </location>
</feature>
<dbReference type="RefSeq" id="WP_014678877.1">
    <property type="nucleotide sequence ID" value="NC_017770.1"/>
</dbReference>
<reference evidence="2" key="1">
    <citation type="submission" date="2012-02" db="EMBL/GenBank/DDBJ databases">
        <title>The complete genome of Solitalea canadensis DSM 3403.</title>
        <authorList>
            <consortium name="US DOE Joint Genome Institute (JGI-PGF)"/>
            <person name="Lucas S."/>
            <person name="Copeland A."/>
            <person name="Lapidus A."/>
            <person name="Glavina del Rio T."/>
            <person name="Dalin E."/>
            <person name="Tice H."/>
            <person name="Bruce D."/>
            <person name="Goodwin L."/>
            <person name="Pitluck S."/>
            <person name="Peters L."/>
            <person name="Ovchinnikova G."/>
            <person name="Lu M."/>
            <person name="Kyrpides N."/>
            <person name="Mavromatis K."/>
            <person name="Ivanova N."/>
            <person name="Brettin T."/>
            <person name="Detter J.C."/>
            <person name="Han C."/>
            <person name="Larimer F."/>
            <person name="Land M."/>
            <person name="Hauser L."/>
            <person name="Markowitz V."/>
            <person name="Cheng J.-F."/>
            <person name="Hugenholtz P."/>
            <person name="Woyke T."/>
            <person name="Wu D."/>
            <person name="Spring S."/>
            <person name="Schroeder M."/>
            <person name="Kopitz M."/>
            <person name="Brambilla E."/>
            <person name="Klenk H.-P."/>
            <person name="Eisen J.A."/>
        </authorList>
    </citation>
    <scope>NUCLEOTIDE SEQUENCE</scope>
    <source>
        <strain evidence="2">DSM 3403</strain>
    </source>
</reference>
<proteinExistence type="predicted"/>
<accession>H8KXX3</accession>
<sequence>MFALQRFTIRFSLVLLLVTLIAGLLAACAYLFPNLFNHFLPFQLLRPVHTSAALFWIIGAAACCVSYLQYESNPSLNEKKGWNKAFMYLWVFTIIAVFIHYGLNQFGGREYWEFPPYLNLPLLAAWIFLIYSLFTPLNKSTPAYEWMWMTGLLFFLFTFLEQNAWQIPWFRESFRREITVQWKANGSMVGAWNQMIYGLSFFMMYKISGDRKMLHSRQTYFFYFLGLFNLMFNWGHHIYNLPNTNWMRHVAYAVSMTEWLFLLKIIRDFRKTLDTAKKLRHLVSYRFLTAAEFWVAANLILALLMSIPAFNRYSHGTHITVAHAMGTTIGINTFILLGAISYILRADLQQLKYKRIINITHKANQYFLGIFWVALIIAGWVKGYLTIEQPKMHYTQLMESVTPYIELFTFAGVGLMIGLGVIAIILLLMPFPQKTIEPTHELITAEDLQN</sequence>
<feature type="transmembrane region" description="Helical" evidence="1">
    <location>
        <begin position="322"/>
        <end position="344"/>
    </location>
</feature>
<name>H8KXX3_SOLCM</name>
<dbReference type="GO" id="GO:0009060">
    <property type="term" value="P:aerobic respiration"/>
    <property type="evidence" value="ECO:0007669"/>
    <property type="project" value="InterPro"/>
</dbReference>
<dbReference type="SUPFAM" id="SSF81442">
    <property type="entry name" value="Cytochrome c oxidase subunit I-like"/>
    <property type="match status" value="1"/>
</dbReference>
<feature type="transmembrane region" description="Helical" evidence="1">
    <location>
        <begin position="146"/>
        <end position="165"/>
    </location>
</feature>